<dbReference type="InterPro" id="IPR027417">
    <property type="entry name" value="P-loop_NTPase"/>
</dbReference>
<sequence length="404" mass="44933">MRTLTTLSHLSPCLIPSPSCSTPLSPPLALSSRLSIPPATISRIHSGILASKRHPMAPVHSNAPSSPALISSVGDLFDFILSGPLIPKLGFDSDKVAKSIDSWLRCGSQLCRLFQLQEFNLSIPEKARIYHYYVPVFIWCENLLLNHKSSFKEGDEIPPLVIGVSAPQGSGKTTLVFALEYLFRSCGRNAATLSIDDFYLTAEEQAKLRNKHPGNALLEFRGNAGSHDLQFSIETMTSLRKMTKKGMKMKLPRYDKSAFGGRGDRADPSSWPDIEGPVEVVLFEGWMLGFKPLPNEVVKAVDPQLELVNKNLEAYYDAWDKFIDAWLVIKIKDPSCVYQWRLEAEVAMRNDGKPGMSDEEVLDFVSRYLPAYKAYLPTLYAEGPNGSKPEMLAVIDIDEARNPI</sequence>
<dbReference type="Gene3D" id="3.40.50.300">
    <property type="entry name" value="P-loop containing nucleotide triphosphate hydrolases"/>
    <property type="match status" value="1"/>
</dbReference>
<dbReference type="EMBL" id="SWLB01000009">
    <property type="protein sequence ID" value="KAF3334856.1"/>
    <property type="molecule type" value="Genomic_DNA"/>
</dbReference>
<gene>
    <name evidence="1" type="ORF">FCM35_KLT21460</name>
</gene>
<dbReference type="GO" id="GO:0016301">
    <property type="term" value="F:kinase activity"/>
    <property type="evidence" value="ECO:0007669"/>
    <property type="project" value="UniProtKB-KW"/>
</dbReference>
<name>A0A833VDE3_9POAL</name>
<dbReference type="FunFam" id="3.40.50.300:FF:001210">
    <property type="entry name" value="D-glycerate 3-kinase, chloroplastic"/>
    <property type="match status" value="1"/>
</dbReference>
<keyword evidence="1" id="KW-0808">Transferase</keyword>
<protein>
    <submittedName>
        <fullName evidence="1">D-glycerate 3-kinase</fullName>
    </submittedName>
</protein>
<dbReference type="OrthoDB" id="347435at2759"/>
<comment type="caution">
    <text evidence="1">The sequence shown here is derived from an EMBL/GenBank/DDBJ whole genome shotgun (WGS) entry which is preliminary data.</text>
</comment>
<dbReference type="SUPFAM" id="SSF52540">
    <property type="entry name" value="P-loop containing nucleoside triphosphate hydrolases"/>
    <property type="match status" value="1"/>
</dbReference>
<accession>A0A833VDE3</accession>
<organism evidence="1 2">
    <name type="scientific">Carex littledalei</name>
    <dbReference type="NCBI Taxonomy" id="544730"/>
    <lineage>
        <taxon>Eukaryota</taxon>
        <taxon>Viridiplantae</taxon>
        <taxon>Streptophyta</taxon>
        <taxon>Embryophyta</taxon>
        <taxon>Tracheophyta</taxon>
        <taxon>Spermatophyta</taxon>
        <taxon>Magnoliopsida</taxon>
        <taxon>Liliopsida</taxon>
        <taxon>Poales</taxon>
        <taxon>Cyperaceae</taxon>
        <taxon>Cyperoideae</taxon>
        <taxon>Cariceae</taxon>
        <taxon>Carex</taxon>
        <taxon>Carex subgen. Euthyceras</taxon>
    </lineage>
</organism>
<reference evidence="1" key="1">
    <citation type="submission" date="2020-01" db="EMBL/GenBank/DDBJ databases">
        <title>Genome sequence of Kobresia littledalei, the first chromosome-level genome in the family Cyperaceae.</title>
        <authorList>
            <person name="Qu G."/>
        </authorList>
    </citation>
    <scope>NUCLEOTIDE SEQUENCE</scope>
    <source>
        <strain evidence="1">C.B.Clarke</strain>
        <tissue evidence="1">Leaf</tissue>
    </source>
</reference>
<dbReference type="PANTHER" id="PTHR10285">
    <property type="entry name" value="URIDINE KINASE"/>
    <property type="match status" value="1"/>
</dbReference>
<keyword evidence="2" id="KW-1185">Reference proteome</keyword>
<evidence type="ECO:0000313" key="2">
    <source>
        <dbReference type="Proteomes" id="UP000623129"/>
    </source>
</evidence>
<dbReference type="Proteomes" id="UP000623129">
    <property type="component" value="Unassembled WGS sequence"/>
</dbReference>
<evidence type="ECO:0000313" key="1">
    <source>
        <dbReference type="EMBL" id="KAF3334856.1"/>
    </source>
</evidence>
<keyword evidence="1" id="KW-0418">Kinase</keyword>
<proteinExistence type="predicted"/>
<dbReference type="AlphaFoldDB" id="A0A833VDE3"/>